<accession>A0ABM7U714</accession>
<keyword evidence="3" id="KW-1185">Reference proteome</keyword>
<feature type="compositionally biased region" description="Basic residues" evidence="1">
    <location>
        <begin position="27"/>
        <end position="36"/>
    </location>
</feature>
<dbReference type="EMBL" id="AP025017">
    <property type="protein sequence ID" value="BDA63327.1"/>
    <property type="molecule type" value="Genomic_DNA"/>
</dbReference>
<name>A0ABM7U714_9ACTO</name>
<evidence type="ECO:0000256" key="1">
    <source>
        <dbReference type="SAM" id="MobiDB-lite"/>
    </source>
</evidence>
<sequence length="81" mass="8139">MAGDLGVGRVLAQGADEGGGESVQHGHMLRAAHRRAATGGQPAGNKDGHAAASWPVTGLPQLRAGRPITADEAADFLADSE</sequence>
<gene>
    <name evidence="2" type="ORF">MANAM107_01610</name>
</gene>
<organism evidence="2 3">
    <name type="scientific">Actinomyces capricornis</name>
    <dbReference type="NCBI Taxonomy" id="2755559"/>
    <lineage>
        <taxon>Bacteria</taxon>
        <taxon>Bacillati</taxon>
        <taxon>Actinomycetota</taxon>
        <taxon>Actinomycetes</taxon>
        <taxon>Actinomycetales</taxon>
        <taxon>Actinomycetaceae</taxon>
        <taxon>Actinomyces</taxon>
    </lineage>
</organism>
<evidence type="ECO:0000313" key="2">
    <source>
        <dbReference type="EMBL" id="BDA63327.1"/>
    </source>
</evidence>
<protein>
    <submittedName>
        <fullName evidence="2">Uncharacterized protein</fullName>
    </submittedName>
</protein>
<feature type="region of interest" description="Disordered" evidence="1">
    <location>
        <begin position="1"/>
        <end position="53"/>
    </location>
</feature>
<dbReference type="Proteomes" id="UP000824496">
    <property type="component" value="Chromosome"/>
</dbReference>
<evidence type="ECO:0000313" key="3">
    <source>
        <dbReference type="Proteomes" id="UP000824496"/>
    </source>
</evidence>
<proteinExistence type="predicted"/>
<reference evidence="2 3" key="1">
    <citation type="submission" date="2021-08" db="EMBL/GenBank/DDBJ databases">
        <title>Whole genome sequence of novel Actinomyces species strain MAS-1.</title>
        <authorList>
            <person name="Saito M."/>
            <person name="Kuwahara N."/>
            <person name="Takizawa T."/>
            <person name="Gotouda H."/>
            <person name="Ochiai T."/>
        </authorList>
    </citation>
    <scope>NUCLEOTIDE SEQUENCE [LARGE SCALE GENOMIC DNA]</scope>
    <source>
        <strain evidence="2 3">MAS-1</strain>
    </source>
</reference>